<comment type="subcellular location">
    <subcellularLocation>
        <location evidence="1">Periplasm</location>
    </subcellularLocation>
</comment>
<dbReference type="GO" id="GO:0015036">
    <property type="term" value="F:disulfide oxidoreductase activity"/>
    <property type="evidence" value="ECO:0007669"/>
    <property type="project" value="UniProtKB-ARBA"/>
</dbReference>
<feature type="domain" description="Thioredoxin" evidence="9">
    <location>
        <begin position="15"/>
        <end position="230"/>
    </location>
</feature>
<dbReference type="InterPro" id="IPR001853">
    <property type="entry name" value="DSBA-like_thioredoxin_dom"/>
</dbReference>
<dbReference type="RefSeq" id="WP_061541997.1">
    <property type="nucleotide sequence ID" value="NZ_CP013232.1"/>
</dbReference>
<protein>
    <recommendedName>
        <fullName evidence="3">Thiol:disulfide interchange protein DsbA</fullName>
    </recommendedName>
</protein>
<evidence type="ECO:0000259" key="9">
    <source>
        <dbReference type="PROSITE" id="PS51352"/>
    </source>
</evidence>
<dbReference type="InterPro" id="IPR013766">
    <property type="entry name" value="Thioredoxin_domain"/>
</dbReference>
<dbReference type="PROSITE" id="PS00194">
    <property type="entry name" value="THIOREDOXIN_1"/>
    <property type="match status" value="1"/>
</dbReference>
<dbReference type="PROSITE" id="PS51352">
    <property type="entry name" value="THIOREDOXIN_2"/>
    <property type="match status" value="1"/>
</dbReference>
<evidence type="ECO:0000256" key="8">
    <source>
        <dbReference type="SAM" id="SignalP"/>
    </source>
</evidence>
<dbReference type="AlphaFoldDB" id="A0A127PJ16"/>
<evidence type="ECO:0000256" key="5">
    <source>
        <dbReference type="ARBA" id="ARBA00022764"/>
    </source>
</evidence>
<evidence type="ECO:0000256" key="6">
    <source>
        <dbReference type="ARBA" id="ARBA00023157"/>
    </source>
</evidence>
<dbReference type="OrthoDB" id="9784896at2"/>
<dbReference type="InterPro" id="IPR036249">
    <property type="entry name" value="Thioredoxin-like_sf"/>
</dbReference>
<name>A0A127PJ16_9BURK</name>
<evidence type="ECO:0000256" key="2">
    <source>
        <dbReference type="ARBA" id="ARBA00005791"/>
    </source>
</evidence>
<sequence length="237" mass="25602">MRFFQKALAIAGLSLSFGLLAASAGASPANPVAGKEYKVLDNPQPTDSGLGKKVEVTEFFGYFCPHCNALEPTLEEWIAKQGDKISLKRVPVDFGDPNGDPKKSPYVVQKKLYYTLEAMGKLPEMHKKVFDAIHAQRQRLDTDTAVADFAAKQGLDKAKFLDVYNSFAVQTKVTRATQLQTAYKIDGVPTLIVDGRYVTSPSIVSANPGAGDSEPALFKSTLQVMDSLVAKAAAGKK</sequence>
<reference evidence="10 11" key="1">
    <citation type="submission" date="2015-11" db="EMBL/GenBank/DDBJ databases">
        <title>Exploring the genomic traits of fungus-feeding bacterial genus Collimonas.</title>
        <authorList>
            <person name="Song C."/>
            <person name="Schmidt R."/>
            <person name="de Jager V."/>
            <person name="Krzyzanowska D."/>
            <person name="Jongedijk E."/>
            <person name="Cankar K."/>
            <person name="Beekwilder J."/>
            <person name="van Veen A."/>
            <person name="de Boer W."/>
            <person name="van Veen J.A."/>
            <person name="Garbeva P."/>
        </authorList>
    </citation>
    <scope>NUCLEOTIDE SEQUENCE [LARGE SCALE GENOMIC DNA]</scope>
    <source>
        <strain evidence="10 11">Ter6</strain>
    </source>
</reference>
<evidence type="ECO:0000256" key="3">
    <source>
        <dbReference type="ARBA" id="ARBA00013831"/>
    </source>
</evidence>
<feature type="chain" id="PRO_5007277084" description="Thiol:disulfide interchange protein DsbA" evidence="8">
    <location>
        <begin position="22"/>
        <end position="237"/>
    </location>
</feature>
<dbReference type="Pfam" id="PF01323">
    <property type="entry name" value="DSBA"/>
    <property type="match status" value="1"/>
</dbReference>
<dbReference type="CDD" id="cd03019">
    <property type="entry name" value="DsbA_DsbA"/>
    <property type="match status" value="1"/>
</dbReference>
<dbReference type="PANTHER" id="PTHR35891:SF3">
    <property type="entry name" value="THIOL:DISULFIDE INTERCHANGE PROTEIN DSBL"/>
    <property type="match status" value="1"/>
</dbReference>
<keyword evidence="6" id="KW-1015">Disulfide bond</keyword>
<proteinExistence type="inferred from homology"/>
<organism evidence="10">
    <name type="scientific">Collimonas fungivorans</name>
    <dbReference type="NCBI Taxonomy" id="158899"/>
    <lineage>
        <taxon>Bacteria</taxon>
        <taxon>Pseudomonadati</taxon>
        <taxon>Pseudomonadota</taxon>
        <taxon>Betaproteobacteria</taxon>
        <taxon>Burkholderiales</taxon>
        <taxon>Oxalobacteraceae</taxon>
        <taxon>Collimonas</taxon>
    </lineage>
</organism>
<keyword evidence="4 8" id="KW-0732">Signal</keyword>
<keyword evidence="5" id="KW-0574">Periplasm</keyword>
<evidence type="ECO:0000256" key="1">
    <source>
        <dbReference type="ARBA" id="ARBA00004418"/>
    </source>
</evidence>
<dbReference type="Gene3D" id="3.40.30.10">
    <property type="entry name" value="Glutaredoxin"/>
    <property type="match status" value="1"/>
</dbReference>
<keyword evidence="7" id="KW-0676">Redox-active center</keyword>
<gene>
    <name evidence="10" type="primary">dsbA</name>
    <name evidence="10" type="ORF">CFter6_5190</name>
</gene>
<dbReference type="GO" id="GO:0042597">
    <property type="term" value="C:periplasmic space"/>
    <property type="evidence" value="ECO:0007669"/>
    <property type="project" value="UniProtKB-SubCell"/>
</dbReference>
<dbReference type="PATRIC" id="fig|158899.10.peg.5114"/>
<evidence type="ECO:0000313" key="10">
    <source>
        <dbReference type="EMBL" id="AMO97760.1"/>
    </source>
</evidence>
<evidence type="ECO:0000256" key="7">
    <source>
        <dbReference type="ARBA" id="ARBA00023284"/>
    </source>
</evidence>
<dbReference type="InterPro" id="IPR017937">
    <property type="entry name" value="Thioredoxin_CS"/>
</dbReference>
<dbReference type="PANTHER" id="PTHR35891">
    <property type="entry name" value="THIOL:DISULFIDE INTERCHANGE PROTEIN DSBA"/>
    <property type="match status" value="1"/>
</dbReference>
<feature type="signal peptide" evidence="8">
    <location>
        <begin position="1"/>
        <end position="21"/>
    </location>
</feature>
<evidence type="ECO:0000256" key="4">
    <source>
        <dbReference type="ARBA" id="ARBA00022729"/>
    </source>
</evidence>
<dbReference type="Proteomes" id="UP000072421">
    <property type="component" value="Chromosome"/>
</dbReference>
<accession>A0A127PJ16</accession>
<dbReference type="InterPro" id="IPR023205">
    <property type="entry name" value="DsbA/DsbL"/>
</dbReference>
<comment type="similarity">
    <text evidence="2">Belongs to the thioredoxin family. DsbA subfamily.</text>
</comment>
<dbReference type="EMBL" id="CP013232">
    <property type="protein sequence ID" value="AMO97760.1"/>
    <property type="molecule type" value="Genomic_DNA"/>
</dbReference>
<evidence type="ECO:0000313" key="11">
    <source>
        <dbReference type="Proteomes" id="UP000072421"/>
    </source>
</evidence>
<dbReference type="SUPFAM" id="SSF52833">
    <property type="entry name" value="Thioredoxin-like"/>
    <property type="match status" value="1"/>
</dbReference>
<dbReference type="InterPro" id="IPR050824">
    <property type="entry name" value="Thiol_disulfide_DsbA"/>
</dbReference>